<protein>
    <recommendedName>
        <fullName evidence="4">DUF2798 domain-containing protein</fullName>
    </recommendedName>
</protein>
<dbReference type="EMBL" id="CP002987">
    <property type="protein sequence ID" value="AFA47973.1"/>
    <property type="molecule type" value="Genomic_DNA"/>
</dbReference>
<name>H6LDK1_ACEWD</name>
<dbReference type="KEGG" id="awo:Awo_c11890"/>
<evidence type="ECO:0000313" key="3">
    <source>
        <dbReference type="Proteomes" id="UP000007177"/>
    </source>
</evidence>
<keyword evidence="1" id="KW-0472">Membrane</keyword>
<feature type="transmembrane region" description="Helical" evidence="1">
    <location>
        <begin position="36"/>
        <end position="60"/>
    </location>
</feature>
<keyword evidence="1" id="KW-1133">Transmembrane helix</keyword>
<keyword evidence="1" id="KW-0812">Transmembrane</keyword>
<reference evidence="2 3" key="2">
    <citation type="journal article" date="2012" name="PLoS ONE">
        <title>An ancient pathway combining carbon dioxide fixation with the generation and utilization of a sodium ion gradient for ATP synthesis.</title>
        <authorList>
            <person name="Poehlein A."/>
            <person name="Schmidt S."/>
            <person name="Kaster A.K."/>
            <person name="Goenrich M."/>
            <person name="Vollmers J."/>
            <person name="Thurmer A."/>
            <person name="Bertsch J."/>
            <person name="Schuchmann K."/>
            <person name="Voigt B."/>
            <person name="Hecker M."/>
            <person name="Daniel R."/>
            <person name="Thauer R.K."/>
            <person name="Gottschalk G."/>
            <person name="Muller V."/>
        </authorList>
    </citation>
    <scope>NUCLEOTIDE SEQUENCE [LARGE SCALE GENOMIC DNA]</scope>
    <source>
        <strain evidence="3">ATCC 29683 / DSM 1030 / JCM 2381 / KCTC 1655 / WB1</strain>
    </source>
</reference>
<proteinExistence type="predicted"/>
<gene>
    <name evidence="2" type="ordered locus">Awo_c11890</name>
</gene>
<reference evidence="3" key="1">
    <citation type="submission" date="2011-07" db="EMBL/GenBank/DDBJ databases">
        <title>Complete genome sequence of Acetobacterium woodii.</title>
        <authorList>
            <person name="Poehlein A."/>
            <person name="Schmidt S."/>
            <person name="Kaster A.-K."/>
            <person name="Goenrich M."/>
            <person name="Vollmers J."/>
            <person name="Thuermer A."/>
            <person name="Gottschalk G."/>
            <person name="Thauer R.K."/>
            <person name="Daniel R."/>
            <person name="Mueller V."/>
        </authorList>
    </citation>
    <scope>NUCLEOTIDE SEQUENCE [LARGE SCALE GENOMIC DNA]</scope>
    <source>
        <strain evidence="3">ATCC 29683 / DSM 1030 / JCM 2381 / KCTC 1655 / WB1</strain>
    </source>
</reference>
<evidence type="ECO:0000313" key="2">
    <source>
        <dbReference type="EMBL" id="AFA47973.1"/>
    </source>
</evidence>
<dbReference type="OrthoDB" id="2312615at2"/>
<dbReference type="STRING" id="931626.Awo_c11890"/>
<sequence>MIHRKYFGLVAGFFFSVIVSLALALIMTYVTTGGITLMPVVMTFIEAFVISYIAALIIPVNKIGGGFAARFKAEPETMKFNLLSNIPITLILVLILSFSLTALNVGFIAAFLIAWLSTVPVSMVAV</sequence>
<organism evidence="2 3">
    <name type="scientific">Acetobacterium woodii (strain ATCC 29683 / DSM 1030 / JCM 2381 / KCTC 1655 / WB1)</name>
    <dbReference type="NCBI Taxonomy" id="931626"/>
    <lineage>
        <taxon>Bacteria</taxon>
        <taxon>Bacillati</taxon>
        <taxon>Bacillota</taxon>
        <taxon>Clostridia</taxon>
        <taxon>Eubacteriales</taxon>
        <taxon>Eubacteriaceae</taxon>
        <taxon>Acetobacterium</taxon>
    </lineage>
</organism>
<dbReference type="AlphaFoldDB" id="H6LDK1"/>
<evidence type="ECO:0008006" key="4">
    <source>
        <dbReference type="Google" id="ProtNLM"/>
    </source>
</evidence>
<dbReference type="Proteomes" id="UP000007177">
    <property type="component" value="Chromosome"/>
</dbReference>
<dbReference type="HOGENOM" id="CLU_1976669_0_0_9"/>
<dbReference type="RefSeq" id="WP_014355576.1">
    <property type="nucleotide sequence ID" value="NC_016894.1"/>
</dbReference>
<keyword evidence="3" id="KW-1185">Reference proteome</keyword>
<evidence type="ECO:0000256" key="1">
    <source>
        <dbReference type="SAM" id="Phobius"/>
    </source>
</evidence>
<feature type="transmembrane region" description="Helical" evidence="1">
    <location>
        <begin position="7"/>
        <end position="30"/>
    </location>
</feature>
<accession>H6LDK1</accession>
<feature type="transmembrane region" description="Helical" evidence="1">
    <location>
        <begin position="80"/>
        <end position="100"/>
    </location>
</feature>